<name>A0A659P5X1_SALET</name>
<dbReference type="AlphaFoldDB" id="A0A659P5X1"/>
<feature type="non-terminal residue" evidence="1">
    <location>
        <position position="1"/>
    </location>
</feature>
<sequence length="64" mass="6655">PRAASAGASACVRRLAGAEGGMAAQVDGMTLWRLGNVIQGSIVFSPHGWSDFCPLKEVALCRIP</sequence>
<evidence type="ECO:0000313" key="2">
    <source>
        <dbReference type="Proteomes" id="UP000297538"/>
    </source>
</evidence>
<proteinExistence type="predicted"/>
<evidence type="ECO:0000313" key="1">
    <source>
        <dbReference type="EMBL" id="TGC66563.1"/>
    </source>
</evidence>
<organism evidence="1 2">
    <name type="scientific">Salmonella enterica subsp. enterica serovar Wilhelmsburg</name>
    <dbReference type="NCBI Taxonomy" id="1960126"/>
    <lineage>
        <taxon>Bacteria</taxon>
        <taxon>Pseudomonadati</taxon>
        <taxon>Pseudomonadota</taxon>
        <taxon>Gammaproteobacteria</taxon>
        <taxon>Enterobacterales</taxon>
        <taxon>Enterobacteriaceae</taxon>
        <taxon>Salmonella</taxon>
    </lineage>
</organism>
<dbReference type="Pfam" id="PF10713">
    <property type="entry name" value="DUF2509"/>
    <property type="match status" value="1"/>
</dbReference>
<comment type="caution">
    <text evidence="1">The sequence shown here is derived from an EMBL/GenBank/DDBJ whole genome shotgun (WGS) entry which is preliminary data.</text>
</comment>
<reference evidence="1 2" key="1">
    <citation type="submission" date="2018-03" db="EMBL/GenBank/DDBJ databases">
        <title>Non-Typhoidal Salmonella genome sequencing and assembly.</title>
        <authorList>
            <person name="Matchawe C."/>
        </authorList>
    </citation>
    <scope>NUCLEOTIDE SEQUENCE [LARGE SCALE GENOMIC DNA]</scope>
    <source>
        <strain evidence="1 2">34ev</strain>
    </source>
</reference>
<dbReference type="RefSeq" id="WP_135492448.1">
    <property type="nucleotide sequence ID" value="NZ_PYKC01000126.1"/>
</dbReference>
<dbReference type="InterPro" id="IPR019652">
    <property type="entry name" value="DUF2509"/>
</dbReference>
<dbReference type="EMBL" id="PYKC01000126">
    <property type="protein sequence ID" value="TGC66563.1"/>
    <property type="molecule type" value="Genomic_DNA"/>
</dbReference>
<dbReference type="Proteomes" id="UP000297538">
    <property type="component" value="Unassembled WGS sequence"/>
</dbReference>
<gene>
    <name evidence="1" type="ORF">C9F00_19255</name>
</gene>
<protein>
    <submittedName>
        <fullName evidence="1">Uncharacterized protein</fullName>
    </submittedName>
</protein>
<accession>A0A659P5X1</accession>